<dbReference type="Pfam" id="PF24137">
    <property type="entry name" value="DA_N"/>
    <property type="match status" value="1"/>
</dbReference>
<dbReference type="SUPFAM" id="SSF50129">
    <property type="entry name" value="GroES-like"/>
    <property type="match status" value="1"/>
</dbReference>
<dbReference type="PROSITE" id="PS00059">
    <property type="entry name" value="ADH_ZINC"/>
    <property type="match status" value="1"/>
</dbReference>
<evidence type="ECO:0000256" key="6">
    <source>
        <dbReference type="ARBA" id="ARBA00023027"/>
    </source>
</evidence>
<proteinExistence type="inferred from homology"/>
<evidence type="ECO:0000256" key="5">
    <source>
        <dbReference type="ARBA" id="ARBA00023002"/>
    </source>
</evidence>
<evidence type="ECO:0000256" key="1">
    <source>
        <dbReference type="ARBA" id="ARBA00001947"/>
    </source>
</evidence>
<dbReference type="Gene3D" id="3.40.50.720">
    <property type="entry name" value="NAD(P)-binding Rossmann-like Domain"/>
    <property type="match status" value="1"/>
</dbReference>
<dbReference type="PANTHER" id="PTHR42813:SF3">
    <property type="entry name" value="GLUTATHIONE-INDEPENDENT FORMALDEHYDE DEHYDROGENASE"/>
    <property type="match status" value="1"/>
</dbReference>
<evidence type="ECO:0000256" key="4">
    <source>
        <dbReference type="ARBA" id="ARBA00022833"/>
    </source>
</evidence>
<keyword evidence="4" id="KW-0862">Zinc</keyword>
<dbReference type="InterPro" id="IPR036291">
    <property type="entry name" value="NAD(P)-bd_dom_sf"/>
</dbReference>
<dbReference type="InterPro" id="IPR002328">
    <property type="entry name" value="ADH_Zn_CS"/>
</dbReference>
<reference evidence="10 11" key="1">
    <citation type="submission" date="2024-02" db="EMBL/GenBank/DDBJ databases">
        <title>De novo assembly and annotation of 12 fungi associated with fruit tree decline syndrome in Ontario, Canada.</title>
        <authorList>
            <person name="Sulman M."/>
            <person name="Ellouze W."/>
            <person name="Ilyukhin E."/>
        </authorList>
    </citation>
    <scope>NUCLEOTIDE SEQUENCE [LARGE SCALE GENOMIC DNA]</scope>
    <source>
        <strain evidence="10 11">M1-105</strain>
    </source>
</reference>
<keyword evidence="6" id="KW-0520">NAD</keyword>
<evidence type="ECO:0000259" key="8">
    <source>
        <dbReference type="Pfam" id="PF24137"/>
    </source>
</evidence>
<dbReference type="Proteomes" id="UP001521116">
    <property type="component" value="Unassembled WGS sequence"/>
</dbReference>
<dbReference type="Gene3D" id="3.90.180.10">
    <property type="entry name" value="Medium-chain alcohol dehydrogenases, catalytic domain"/>
    <property type="match status" value="1"/>
</dbReference>
<dbReference type="SUPFAM" id="SSF51735">
    <property type="entry name" value="NAD(P)-binding Rossmann-fold domains"/>
    <property type="match status" value="1"/>
</dbReference>
<sequence length="953" mass="103184">MPSLNFIGVILLDPPITQNFFPVNGMKHEAQSVQVPFELFLGGYEDFRDPLVFSKFTKQKDGPYRQSLFDDFLYYWSLETPASFDPDKPSLASLAYYPMKIVAEEWMSYLTVMRQTIKEYEYSLEDLDGSSTLTQELDRLKSDLSSLQSWRRRILSTRQKTQAVLRFLGACSADTAKDDGLSALEEDYKYIATEVQECTYSPGQPPASVATMSLDSFANATMRGVVYEGIPYQMTVQDLPVPTILNETDAIVRITTSAICGSDLHIYHGLQGTNPPWGMGHEAVGYISELGSAVGGHEVGDYVVIPDIPSSGRLEMDPLPPDIYGIGSTLGGLQAENARVPFADESLIPIPLTAETTTPELEEDYLTTADIFATGWTVLDFAGFQAGDTVVVFGAGPVGLMAAYSAILRGATRVYSIDLIPMRLSRAASIGAIPIDFASSDPVAQILAREPGGVRRAVDCVGMGAVNASGQLDSRVVIANAVAVAGQRGGVGQVGVYFSQPANTPAAPNAESVPQNISFPHQAFFAKELSWRGGAVDPKLLAPRLVDLVAGGRAKPSFIKSAEIGIEEAPEYYKRFNDREENKVVVDASVTPLILNHRFSTIVHMVAEKYHNGSVSIEQLSIPGNLDGPKMQTPADRSSFDFWYFDAMSSSDNQALNIVFFNTGDFRDNPHPLAVQISGTFPNGTAFFGQAMADDGVVIEHGPHGISGDWKGSGAKFQGTSLDSPNMTYTITFDSPEIGVQGSFHLHHAAQRAPAHYPCALNGAANATQLLLPHLHWANAIPDATATVNLTINGTAVAFHDGVGYHDKNWGDASVITSPKYWDWGHARFGPYSVVWYDLLDHGDAETVRAYVARDGQAVAVGCGAEALVVRQADANATYPPGFGLAVSERLQARFELGGGQVLVANVTKDYVVHDETVYARAVGAVSGGIERQDERFEGRAFYEEFVLGILDI</sequence>
<evidence type="ECO:0000256" key="3">
    <source>
        <dbReference type="ARBA" id="ARBA00022723"/>
    </source>
</evidence>
<dbReference type="InterPro" id="IPR057722">
    <property type="entry name" value="AsqO/PenF-like_C"/>
</dbReference>
<comment type="caution">
    <text evidence="10">The sequence shown here is derived from an EMBL/GenBank/DDBJ whole genome shotgun (WGS) entry which is preliminary data.</text>
</comment>
<evidence type="ECO:0000259" key="7">
    <source>
        <dbReference type="Pfam" id="PF08240"/>
    </source>
</evidence>
<keyword evidence="3" id="KW-0479">Metal-binding</keyword>
<accession>A0ABR3SKF4</accession>
<dbReference type="PANTHER" id="PTHR42813">
    <property type="entry name" value="ZINC-TYPE ALCOHOL DEHYDROGENASE-LIKE"/>
    <property type="match status" value="1"/>
</dbReference>
<evidence type="ECO:0000256" key="2">
    <source>
        <dbReference type="ARBA" id="ARBA00008072"/>
    </source>
</evidence>
<keyword evidence="5" id="KW-0560">Oxidoreductase</keyword>
<gene>
    <name evidence="10" type="ORF">SLS56_008847</name>
</gene>
<protein>
    <submittedName>
        <fullName evidence="10">Uncharacterized protein</fullName>
    </submittedName>
</protein>
<dbReference type="Pfam" id="PF25581">
    <property type="entry name" value="AsqO_C"/>
    <property type="match status" value="1"/>
</dbReference>
<organism evidence="10 11">
    <name type="scientific">Neofusicoccum ribis</name>
    <dbReference type="NCBI Taxonomy" id="45134"/>
    <lineage>
        <taxon>Eukaryota</taxon>
        <taxon>Fungi</taxon>
        <taxon>Dikarya</taxon>
        <taxon>Ascomycota</taxon>
        <taxon>Pezizomycotina</taxon>
        <taxon>Dothideomycetes</taxon>
        <taxon>Dothideomycetes incertae sedis</taxon>
        <taxon>Botryosphaeriales</taxon>
        <taxon>Botryosphaeriaceae</taxon>
        <taxon>Neofusicoccum</taxon>
    </lineage>
</organism>
<feature type="domain" description="Alcohol dehydrogenase-like N-terminal" evidence="7">
    <location>
        <begin position="247"/>
        <end position="351"/>
    </location>
</feature>
<dbReference type="EMBL" id="JAJVDC020000139">
    <property type="protein sequence ID" value="KAL1622228.1"/>
    <property type="molecule type" value="Genomic_DNA"/>
</dbReference>
<comment type="similarity">
    <text evidence="2">Belongs to the zinc-containing alcohol dehydrogenase family.</text>
</comment>
<comment type="cofactor">
    <cofactor evidence="1">
        <name>Zn(2+)</name>
        <dbReference type="ChEBI" id="CHEBI:29105"/>
    </cofactor>
</comment>
<feature type="domain" description="Diels-Alderase N-terminal" evidence="8">
    <location>
        <begin position="606"/>
        <end position="810"/>
    </location>
</feature>
<dbReference type="InterPro" id="IPR013154">
    <property type="entry name" value="ADH-like_N"/>
</dbReference>
<evidence type="ECO:0000259" key="9">
    <source>
        <dbReference type="Pfam" id="PF25581"/>
    </source>
</evidence>
<dbReference type="SUPFAM" id="SSF159245">
    <property type="entry name" value="AttH-like"/>
    <property type="match status" value="1"/>
</dbReference>
<dbReference type="InterPro" id="IPR011032">
    <property type="entry name" value="GroES-like_sf"/>
</dbReference>
<name>A0ABR3SKF4_9PEZI</name>
<evidence type="ECO:0000313" key="10">
    <source>
        <dbReference type="EMBL" id="KAL1622228.1"/>
    </source>
</evidence>
<keyword evidence="11" id="KW-1185">Reference proteome</keyword>
<dbReference type="InterPro" id="IPR056402">
    <property type="entry name" value="DA_N"/>
</dbReference>
<evidence type="ECO:0000313" key="11">
    <source>
        <dbReference type="Proteomes" id="UP001521116"/>
    </source>
</evidence>
<dbReference type="Pfam" id="PF08240">
    <property type="entry name" value="ADH_N"/>
    <property type="match status" value="1"/>
</dbReference>
<feature type="domain" description="AsqO/PenF-like C-terminal" evidence="9">
    <location>
        <begin position="817"/>
        <end position="946"/>
    </location>
</feature>